<dbReference type="SUPFAM" id="SSF89796">
    <property type="entry name" value="CoA-transferase family III (CaiB/BaiF)"/>
    <property type="match status" value="1"/>
</dbReference>
<comment type="caution">
    <text evidence="1">The sequence shown here is derived from an EMBL/GenBank/DDBJ whole genome shotgun (WGS) entry which is preliminary data.</text>
</comment>
<dbReference type="Pfam" id="PF02515">
    <property type="entry name" value="CoA_transf_3"/>
    <property type="match status" value="1"/>
</dbReference>
<dbReference type="InterPro" id="IPR023606">
    <property type="entry name" value="CoA-Trfase_III_dom_1_sf"/>
</dbReference>
<dbReference type="InterPro" id="IPR044855">
    <property type="entry name" value="CoA-Trfase_III_dom3_sf"/>
</dbReference>
<dbReference type="Gene3D" id="3.30.1540.10">
    <property type="entry name" value="formyl-coa transferase, domain 3"/>
    <property type="match status" value="1"/>
</dbReference>
<dbReference type="PANTHER" id="PTHR48228">
    <property type="entry name" value="SUCCINYL-COA--D-CITRAMALATE COA-TRANSFERASE"/>
    <property type="match status" value="1"/>
</dbReference>
<keyword evidence="2" id="KW-1185">Reference proteome</keyword>
<gene>
    <name evidence="1" type="ORF">OSCT_1241</name>
</gene>
<proteinExistence type="predicted"/>
<protein>
    <submittedName>
        <fullName evidence="1">L-carnitine dehydratase/bile acid-inducible protein F</fullName>
    </submittedName>
</protein>
<dbReference type="eggNOG" id="COG1804">
    <property type="taxonomic scope" value="Bacteria"/>
</dbReference>
<dbReference type="InterPro" id="IPR003673">
    <property type="entry name" value="CoA-Trfase_fam_III"/>
</dbReference>
<evidence type="ECO:0000313" key="2">
    <source>
        <dbReference type="Proteomes" id="UP000054010"/>
    </source>
</evidence>
<evidence type="ECO:0000313" key="1">
    <source>
        <dbReference type="EMBL" id="EFO80911.1"/>
    </source>
</evidence>
<name>E1ID40_9CHLR</name>
<dbReference type="InterPro" id="IPR050509">
    <property type="entry name" value="CoA-transferase_III"/>
</dbReference>
<reference evidence="1 2" key="1">
    <citation type="journal article" date="2011" name="J. Bacteriol.">
        <title>Draft genome sequence of the anoxygenic filamentous phototrophic bacterium Oscillochloris trichoides subsp. DG-6.</title>
        <authorList>
            <person name="Kuznetsov B.B."/>
            <person name="Ivanovsky R.N."/>
            <person name="Keppen O.I."/>
            <person name="Sukhacheva M.V."/>
            <person name="Bumazhkin B.K."/>
            <person name="Patutina E.O."/>
            <person name="Beletsky A.V."/>
            <person name="Mardanov A.V."/>
            <person name="Baslerov R.V."/>
            <person name="Panteleeva A.N."/>
            <person name="Kolganova T.V."/>
            <person name="Ravin N.V."/>
            <person name="Skryabin K.G."/>
        </authorList>
    </citation>
    <scope>NUCLEOTIDE SEQUENCE [LARGE SCALE GENOMIC DNA]</scope>
    <source>
        <strain evidence="1 2">DG-6</strain>
    </source>
</reference>
<dbReference type="OrthoDB" id="9780178at2"/>
<dbReference type="PANTHER" id="PTHR48228:SF5">
    <property type="entry name" value="ALPHA-METHYLACYL-COA RACEMASE"/>
    <property type="match status" value="1"/>
</dbReference>
<dbReference type="AlphaFoldDB" id="E1ID40"/>
<organism evidence="1 2">
    <name type="scientific">Oscillochloris trichoides DG-6</name>
    <dbReference type="NCBI Taxonomy" id="765420"/>
    <lineage>
        <taxon>Bacteria</taxon>
        <taxon>Bacillati</taxon>
        <taxon>Chloroflexota</taxon>
        <taxon>Chloroflexia</taxon>
        <taxon>Chloroflexales</taxon>
        <taxon>Chloroflexineae</taxon>
        <taxon>Oscillochloridaceae</taxon>
        <taxon>Oscillochloris</taxon>
    </lineage>
</organism>
<sequence length="329" mass="34633">MLAQALTGIHVIEVAAYIPGPACTQILVGMGARVTKVERPGGDPMRVMPPLDAGGESPQFRVLNRGKEHLALDLKLAEDVARLRELAQTADVLVDGFRPGVLERLGLGAATLCAANPRLIYCAISGFGAAPGDSLLAGHDLNFVARSGFLAMTGVAGEPAMPGAQLADLTSGLMAATAILGALQARQRTGRGGVVDVPMDAAMRWLMEPWYAVEQAGVPVRHEHGHILAGELACYRIYRTADGRHLAVAALEAHFWERLCGAIGRPDLAAHQHDADQVALGAAVAAAIVERPLEDWARIFTQVDACVSPVRTVAEAAAEGVAHLELPVR</sequence>
<dbReference type="EMBL" id="ADVR01000035">
    <property type="protein sequence ID" value="EFO80911.1"/>
    <property type="molecule type" value="Genomic_DNA"/>
</dbReference>
<dbReference type="HOGENOM" id="CLU_033975_5_1_0"/>
<dbReference type="Gene3D" id="3.40.50.10540">
    <property type="entry name" value="Crotonobetainyl-coa:carnitine coa-transferase, domain 1"/>
    <property type="match status" value="1"/>
</dbReference>
<dbReference type="STRING" id="765420.OSCT_1241"/>
<accession>E1ID40</accession>
<dbReference type="GO" id="GO:0003824">
    <property type="term" value="F:catalytic activity"/>
    <property type="evidence" value="ECO:0007669"/>
    <property type="project" value="InterPro"/>
</dbReference>
<dbReference type="Proteomes" id="UP000054010">
    <property type="component" value="Unassembled WGS sequence"/>
</dbReference>